<protein>
    <recommendedName>
        <fullName evidence="4">LamG-like jellyroll fold domain-containing protein</fullName>
    </recommendedName>
</protein>
<dbReference type="InterPro" id="IPR013320">
    <property type="entry name" value="ConA-like_dom_sf"/>
</dbReference>
<feature type="signal peptide" evidence="3">
    <location>
        <begin position="1"/>
        <end position="24"/>
    </location>
</feature>
<feature type="chain" id="PRO_5021850571" description="LamG-like jellyroll fold domain-containing protein" evidence="3">
    <location>
        <begin position="25"/>
        <end position="251"/>
    </location>
</feature>
<keyword evidence="2" id="KW-1015">Disulfide bond</keyword>
<evidence type="ECO:0000256" key="3">
    <source>
        <dbReference type="SAM" id="SignalP"/>
    </source>
</evidence>
<evidence type="ECO:0000256" key="2">
    <source>
        <dbReference type="ARBA" id="ARBA00023157"/>
    </source>
</evidence>
<dbReference type="Gene3D" id="2.60.120.200">
    <property type="match status" value="1"/>
</dbReference>
<dbReference type="Proteomes" id="UP000315647">
    <property type="component" value="Chromosome"/>
</dbReference>
<sequence length="251" mass="28016" precursor="true">MRYQAALLSCCFLVSLLMNLSGQAEEPQPYAPQTGKHSLEFKGKGQVIIPKLRYDGSHPITLEAWAMPYDREEEVIRSSVVANLQLAGVGLHYSGGKWMAHFNEGRDSNYGYVSTVSNEDAVNNQPVHLAAVYDGSSFKLYVDGKQQDWVGQVTLTHVPSPYDFMVGADPNGKGKPHQFFVGAIDEVRISNVARYTEDFKPARRFQPDKETLVLYHFDEGVGDVAHDASGNHRDGKIKGAKWIKQIKKDEK</sequence>
<organism evidence="5 6">
    <name type="scientific">Gimesia panareensis</name>
    <dbReference type="NCBI Taxonomy" id="2527978"/>
    <lineage>
        <taxon>Bacteria</taxon>
        <taxon>Pseudomonadati</taxon>
        <taxon>Planctomycetota</taxon>
        <taxon>Planctomycetia</taxon>
        <taxon>Planctomycetales</taxon>
        <taxon>Planctomycetaceae</taxon>
        <taxon>Gimesia</taxon>
    </lineage>
</organism>
<proteinExistence type="predicted"/>
<reference evidence="5 6" key="1">
    <citation type="submission" date="2019-03" db="EMBL/GenBank/DDBJ databases">
        <title>Deep-cultivation of Planctomycetes and their phenomic and genomic characterization uncovers novel biology.</title>
        <authorList>
            <person name="Wiegand S."/>
            <person name="Jogler M."/>
            <person name="Boedeker C."/>
            <person name="Pinto D."/>
            <person name="Vollmers J."/>
            <person name="Rivas-Marin E."/>
            <person name="Kohn T."/>
            <person name="Peeters S.H."/>
            <person name="Heuer A."/>
            <person name="Rast P."/>
            <person name="Oberbeckmann S."/>
            <person name="Bunk B."/>
            <person name="Jeske O."/>
            <person name="Meyerdierks A."/>
            <person name="Storesund J.E."/>
            <person name="Kallscheuer N."/>
            <person name="Luecker S."/>
            <person name="Lage O.M."/>
            <person name="Pohl T."/>
            <person name="Merkel B.J."/>
            <person name="Hornburger P."/>
            <person name="Mueller R.-W."/>
            <person name="Bruemmer F."/>
            <person name="Labrenz M."/>
            <person name="Spormann A.M."/>
            <person name="Op den Camp H."/>
            <person name="Overmann J."/>
            <person name="Amann R."/>
            <person name="Jetten M.S.M."/>
            <person name="Mascher T."/>
            <person name="Medema M.H."/>
            <person name="Devos D.P."/>
            <person name="Kaster A.-K."/>
            <person name="Ovreas L."/>
            <person name="Rohde M."/>
            <person name="Galperin M.Y."/>
            <person name="Jogler C."/>
        </authorList>
    </citation>
    <scope>NUCLEOTIDE SEQUENCE [LARGE SCALE GENOMIC DNA]</scope>
    <source>
        <strain evidence="5 6">Enr10</strain>
    </source>
</reference>
<evidence type="ECO:0000313" key="5">
    <source>
        <dbReference type="EMBL" id="QDT30159.1"/>
    </source>
</evidence>
<dbReference type="SUPFAM" id="SSF49899">
    <property type="entry name" value="Concanavalin A-like lectins/glucanases"/>
    <property type="match status" value="1"/>
</dbReference>
<keyword evidence="6" id="KW-1185">Reference proteome</keyword>
<dbReference type="AlphaFoldDB" id="A0A517QET9"/>
<dbReference type="RefSeq" id="WP_197997383.1">
    <property type="nucleotide sequence ID" value="NZ_CP037421.1"/>
</dbReference>
<name>A0A517QET9_9PLAN</name>
<dbReference type="SMART" id="SM00560">
    <property type="entry name" value="LamGL"/>
    <property type="match status" value="1"/>
</dbReference>
<keyword evidence="1 3" id="KW-0732">Signal</keyword>
<dbReference type="InterPro" id="IPR006558">
    <property type="entry name" value="LamG-like"/>
</dbReference>
<dbReference type="Pfam" id="PF13385">
    <property type="entry name" value="Laminin_G_3"/>
    <property type="match status" value="1"/>
</dbReference>
<evidence type="ECO:0000259" key="4">
    <source>
        <dbReference type="SMART" id="SM00560"/>
    </source>
</evidence>
<evidence type="ECO:0000256" key="1">
    <source>
        <dbReference type="ARBA" id="ARBA00022729"/>
    </source>
</evidence>
<gene>
    <name evidence="5" type="ORF">Enr10x_55190</name>
</gene>
<accession>A0A517QET9</accession>
<feature type="domain" description="LamG-like jellyroll fold" evidence="4">
    <location>
        <begin position="58"/>
        <end position="198"/>
    </location>
</feature>
<evidence type="ECO:0000313" key="6">
    <source>
        <dbReference type="Proteomes" id="UP000315647"/>
    </source>
</evidence>
<dbReference type="EMBL" id="CP037421">
    <property type="protein sequence ID" value="QDT30159.1"/>
    <property type="molecule type" value="Genomic_DNA"/>
</dbReference>